<evidence type="ECO:0000256" key="4">
    <source>
        <dbReference type="ARBA" id="ARBA00023014"/>
    </source>
</evidence>
<feature type="domain" description="Rieske" evidence="5">
    <location>
        <begin position="3"/>
        <end position="104"/>
    </location>
</feature>
<dbReference type="PANTHER" id="PTHR40261:SF1">
    <property type="entry name" value="RIESKE DOMAIN-CONTAINING PROTEIN"/>
    <property type="match status" value="1"/>
</dbReference>
<organism evidence="6 7">
    <name type="scientific">Cellvibrio zantedeschiae</name>
    <dbReference type="NCBI Taxonomy" id="1237077"/>
    <lineage>
        <taxon>Bacteria</taxon>
        <taxon>Pseudomonadati</taxon>
        <taxon>Pseudomonadota</taxon>
        <taxon>Gammaproteobacteria</taxon>
        <taxon>Cellvibrionales</taxon>
        <taxon>Cellvibrionaceae</taxon>
        <taxon>Cellvibrio</taxon>
    </lineage>
</organism>
<evidence type="ECO:0000256" key="3">
    <source>
        <dbReference type="ARBA" id="ARBA00023004"/>
    </source>
</evidence>
<sequence>MQVTDLLTTDIPENGSKGFECNGEKYFAVKKQNQIYIYKNSCPHIGIALEWVEDQFLDSSCTMIQCANHGALFVIENGACVAGPCSGQKLKAIRFNVENDAIYLAI</sequence>
<evidence type="ECO:0000256" key="2">
    <source>
        <dbReference type="ARBA" id="ARBA00022723"/>
    </source>
</evidence>
<protein>
    <submittedName>
        <fullName evidence="6">MFS transporter</fullName>
    </submittedName>
</protein>
<gene>
    <name evidence="6" type="ORF">GCM10011613_26420</name>
</gene>
<dbReference type="CDD" id="cd03467">
    <property type="entry name" value="Rieske"/>
    <property type="match status" value="1"/>
</dbReference>
<comment type="caution">
    <text evidence="6">The sequence shown here is derived from an EMBL/GenBank/DDBJ whole genome shotgun (WGS) entry which is preliminary data.</text>
</comment>
<dbReference type="EMBL" id="BMYZ01000002">
    <property type="protein sequence ID" value="GGY80111.1"/>
    <property type="molecule type" value="Genomic_DNA"/>
</dbReference>
<dbReference type="RefSeq" id="WP_189419350.1">
    <property type="nucleotide sequence ID" value="NZ_BMYZ01000002.1"/>
</dbReference>
<name>A0ABQ3B544_9GAMM</name>
<dbReference type="Gene3D" id="2.102.10.10">
    <property type="entry name" value="Rieske [2Fe-2S] iron-sulphur domain"/>
    <property type="match status" value="1"/>
</dbReference>
<reference evidence="7" key="1">
    <citation type="journal article" date="2019" name="Int. J. Syst. Evol. Microbiol.">
        <title>The Global Catalogue of Microorganisms (GCM) 10K type strain sequencing project: providing services to taxonomists for standard genome sequencing and annotation.</title>
        <authorList>
            <consortium name="The Broad Institute Genomics Platform"/>
            <consortium name="The Broad Institute Genome Sequencing Center for Infectious Disease"/>
            <person name="Wu L."/>
            <person name="Ma J."/>
        </authorList>
    </citation>
    <scope>NUCLEOTIDE SEQUENCE [LARGE SCALE GENOMIC DNA]</scope>
    <source>
        <strain evidence="7">KCTC 32239</strain>
    </source>
</reference>
<dbReference type="InterPro" id="IPR017941">
    <property type="entry name" value="Rieske_2Fe-2S"/>
</dbReference>
<keyword evidence="1" id="KW-0001">2Fe-2S</keyword>
<accession>A0ABQ3B544</accession>
<dbReference type="InterPro" id="IPR036922">
    <property type="entry name" value="Rieske_2Fe-2S_sf"/>
</dbReference>
<dbReference type="PANTHER" id="PTHR40261">
    <property type="match status" value="1"/>
</dbReference>
<dbReference type="SUPFAM" id="SSF50022">
    <property type="entry name" value="ISP domain"/>
    <property type="match status" value="1"/>
</dbReference>
<keyword evidence="2" id="KW-0479">Metal-binding</keyword>
<proteinExistence type="predicted"/>
<evidence type="ECO:0000313" key="7">
    <source>
        <dbReference type="Proteomes" id="UP000619761"/>
    </source>
</evidence>
<dbReference type="PROSITE" id="PS51296">
    <property type="entry name" value="RIESKE"/>
    <property type="match status" value="1"/>
</dbReference>
<keyword evidence="7" id="KW-1185">Reference proteome</keyword>
<dbReference type="Pfam" id="PF00355">
    <property type="entry name" value="Rieske"/>
    <property type="match status" value="1"/>
</dbReference>
<evidence type="ECO:0000256" key="1">
    <source>
        <dbReference type="ARBA" id="ARBA00022714"/>
    </source>
</evidence>
<keyword evidence="4" id="KW-0411">Iron-sulfur</keyword>
<dbReference type="Proteomes" id="UP000619761">
    <property type="component" value="Unassembled WGS sequence"/>
</dbReference>
<evidence type="ECO:0000313" key="6">
    <source>
        <dbReference type="EMBL" id="GGY80111.1"/>
    </source>
</evidence>
<keyword evidence="3" id="KW-0408">Iron</keyword>
<evidence type="ECO:0000259" key="5">
    <source>
        <dbReference type="PROSITE" id="PS51296"/>
    </source>
</evidence>